<dbReference type="Proteomes" id="UP000247476">
    <property type="component" value="Unassembled WGS sequence"/>
</dbReference>
<dbReference type="InterPro" id="IPR003594">
    <property type="entry name" value="HATPase_dom"/>
</dbReference>
<feature type="domain" description="PAC" evidence="12">
    <location>
        <begin position="585"/>
        <end position="637"/>
    </location>
</feature>
<comment type="caution">
    <text evidence="13">The sequence shown here is derived from an EMBL/GenBank/DDBJ whole genome shotgun (WGS) entry which is preliminary data.</text>
</comment>
<keyword evidence="9" id="KW-0175">Coiled coil</keyword>
<dbReference type="NCBIfam" id="TIGR00229">
    <property type="entry name" value="sensory_box"/>
    <property type="match status" value="5"/>
</dbReference>
<keyword evidence="6" id="KW-0418">Kinase</keyword>
<dbReference type="SUPFAM" id="SSF55785">
    <property type="entry name" value="PYP-like sensor domain (PAS domain)"/>
    <property type="match status" value="5"/>
</dbReference>
<dbReference type="GO" id="GO:0000155">
    <property type="term" value="F:phosphorelay sensor kinase activity"/>
    <property type="evidence" value="ECO:0007669"/>
    <property type="project" value="InterPro"/>
</dbReference>
<dbReference type="AlphaFoldDB" id="A0A2V5KMW5"/>
<feature type="domain" description="PAS" evidence="11">
    <location>
        <begin position="9"/>
        <end position="78"/>
    </location>
</feature>
<feature type="domain" description="PAS" evidence="11">
    <location>
        <begin position="510"/>
        <end position="581"/>
    </location>
</feature>
<dbReference type="EC" id="2.7.13.3" evidence="2"/>
<evidence type="ECO:0000256" key="7">
    <source>
        <dbReference type="ARBA" id="ARBA00022840"/>
    </source>
</evidence>
<dbReference type="InterPro" id="IPR004358">
    <property type="entry name" value="Sig_transdc_His_kin-like_C"/>
</dbReference>
<feature type="domain" description="PAC" evidence="12">
    <location>
        <begin position="457"/>
        <end position="509"/>
    </location>
</feature>
<dbReference type="InterPro" id="IPR036890">
    <property type="entry name" value="HATPase_C_sf"/>
</dbReference>
<evidence type="ECO:0000256" key="8">
    <source>
        <dbReference type="ARBA" id="ARBA00023012"/>
    </source>
</evidence>
<evidence type="ECO:0000259" key="11">
    <source>
        <dbReference type="PROSITE" id="PS50112"/>
    </source>
</evidence>
<dbReference type="GO" id="GO:0006355">
    <property type="term" value="P:regulation of DNA-templated transcription"/>
    <property type="evidence" value="ECO:0007669"/>
    <property type="project" value="InterPro"/>
</dbReference>
<sequence>MSIVEKLRNEALFREAFWQSPIGVAIMDADGRLVQSNPAASSLLGYRDRLPEGPFCRLVHPDDRAEADARYRATAGGKCDGDRFEARCVHRDGRAVWMQIDCSLVRDESGTPSFVVVQMQDISDRKSADMQLQLNKLWYQSLFDHHPDLIYAMDLEGYYTAVNRAFEKAIGYTAEQVAARGMHFRELTAPEMLERTARHFREAANGLPQRYESVAVDRYGNRIVFDVLNIPIVVEGKVVGVHGIAKDVSMEKELWDRLERSQRMYRIISDHSQDIISYCDPDGTLLFVSPAYENILGYEPGEVIGLPATFNWHPDDVAALRANGVLRHSDAETFVSRVRHKDGRDVWIETTATIIRGKDGGVESIMGVGRDISERKRAEEELRRTKERLESFVRNNADAIWVIDAEGIVLDTNEAFATLFQWKTQEIVGKPLPIVPPYLKPYIDSLHEKAMGGTSVSGLETVRLRKDGSTVEVSMTLSPLRDSAGAVVGLTGICRDISERKRAENELKAAIERMQSFISHNVDPIMIFDAGGKLVQVNESFERLFGWSSGEIAGLGPRDFAFVPDDREAESDQTAELLRTGKPISGFETYRMCKDGSSVSVSVTAFPLRDGEGRISGCCVTLRDTTERKQAEELLINSEKQSIAGQLAAGIAHEIRNPITAIKGFIQLMNSGFPGKREYFDIIASEIGRIELILNELLVLAKPQTVKYERRDVGKLLTQVIALLESQAIMKDVQLAADFECGDVFVWCDENQLKQVCINFIQNAIEAMPDGGEVVVRLARAGEGRIAVAVVDRGCGIPAHLLSKLGQPFYTTKEKGTGLGFMVSKRIIESHAGDLTVESREGAGTTVRFTLPIADEMP</sequence>
<feature type="domain" description="Histidine kinase" evidence="10">
    <location>
        <begin position="650"/>
        <end position="855"/>
    </location>
</feature>
<dbReference type="GO" id="GO:0005524">
    <property type="term" value="F:ATP binding"/>
    <property type="evidence" value="ECO:0007669"/>
    <property type="project" value="UniProtKB-KW"/>
</dbReference>
<dbReference type="CDD" id="cd00075">
    <property type="entry name" value="HATPase"/>
    <property type="match status" value="1"/>
</dbReference>
<dbReference type="Gene3D" id="3.30.450.20">
    <property type="entry name" value="PAS domain"/>
    <property type="match status" value="5"/>
</dbReference>
<feature type="domain" description="PAC" evidence="12">
    <location>
        <begin position="329"/>
        <end position="384"/>
    </location>
</feature>
<dbReference type="Gene3D" id="3.30.565.10">
    <property type="entry name" value="Histidine kinase-like ATPase, C-terminal domain"/>
    <property type="match status" value="1"/>
</dbReference>
<dbReference type="InterPro" id="IPR000700">
    <property type="entry name" value="PAS-assoc_C"/>
</dbReference>
<evidence type="ECO:0000256" key="4">
    <source>
        <dbReference type="ARBA" id="ARBA00022679"/>
    </source>
</evidence>
<evidence type="ECO:0000256" key="3">
    <source>
        <dbReference type="ARBA" id="ARBA00022553"/>
    </source>
</evidence>
<evidence type="ECO:0000259" key="10">
    <source>
        <dbReference type="PROSITE" id="PS50109"/>
    </source>
</evidence>
<dbReference type="InterPro" id="IPR005467">
    <property type="entry name" value="His_kinase_dom"/>
</dbReference>
<evidence type="ECO:0000256" key="5">
    <source>
        <dbReference type="ARBA" id="ARBA00022741"/>
    </source>
</evidence>
<feature type="domain" description="PAC" evidence="12">
    <location>
        <begin position="82"/>
        <end position="134"/>
    </location>
</feature>
<dbReference type="Pfam" id="PF08448">
    <property type="entry name" value="PAS_4"/>
    <property type="match status" value="4"/>
</dbReference>
<dbReference type="PROSITE" id="PS50112">
    <property type="entry name" value="PAS"/>
    <property type="match status" value="5"/>
</dbReference>
<dbReference type="SMART" id="SM00388">
    <property type="entry name" value="HisKA"/>
    <property type="match status" value="1"/>
</dbReference>
<keyword evidence="3" id="KW-0597">Phosphoprotein</keyword>
<feature type="domain" description="PAS" evidence="11">
    <location>
        <begin position="385"/>
        <end position="454"/>
    </location>
</feature>
<dbReference type="PANTHER" id="PTHR43304">
    <property type="entry name" value="PHYTOCHROME-LIKE PROTEIN CPH1"/>
    <property type="match status" value="1"/>
</dbReference>
<keyword evidence="14" id="KW-1185">Reference proteome</keyword>
<dbReference type="PROSITE" id="PS50113">
    <property type="entry name" value="PAC"/>
    <property type="match status" value="4"/>
</dbReference>
<accession>A0A2V5KMW5</accession>
<feature type="domain" description="PAS" evidence="11">
    <location>
        <begin position="135"/>
        <end position="207"/>
    </location>
</feature>
<dbReference type="CDD" id="cd00082">
    <property type="entry name" value="HisKA"/>
    <property type="match status" value="1"/>
</dbReference>
<evidence type="ECO:0000259" key="12">
    <source>
        <dbReference type="PROSITE" id="PS50113"/>
    </source>
</evidence>
<keyword evidence="5" id="KW-0547">Nucleotide-binding</keyword>
<dbReference type="SUPFAM" id="SSF55874">
    <property type="entry name" value="ATPase domain of HSP90 chaperone/DNA topoisomerase II/histidine kinase"/>
    <property type="match status" value="1"/>
</dbReference>
<dbReference type="InterPro" id="IPR013767">
    <property type="entry name" value="PAS_fold"/>
</dbReference>
<evidence type="ECO:0000313" key="13">
    <source>
        <dbReference type="EMBL" id="PYI56600.1"/>
    </source>
</evidence>
<dbReference type="InterPro" id="IPR052162">
    <property type="entry name" value="Sensor_kinase/Photoreceptor"/>
</dbReference>
<keyword evidence="8" id="KW-0902">Two-component regulatory system</keyword>
<dbReference type="Gene3D" id="1.10.287.130">
    <property type="match status" value="1"/>
</dbReference>
<dbReference type="Pfam" id="PF02518">
    <property type="entry name" value="HATPase_c"/>
    <property type="match status" value="1"/>
</dbReference>
<organism evidence="13 14">
    <name type="scientific">Paenibacillus flagellatus</name>
    <dbReference type="NCBI Taxonomy" id="2211139"/>
    <lineage>
        <taxon>Bacteria</taxon>
        <taxon>Bacillati</taxon>
        <taxon>Bacillota</taxon>
        <taxon>Bacilli</taxon>
        <taxon>Bacillales</taxon>
        <taxon>Paenibacillaceae</taxon>
        <taxon>Paenibacillus</taxon>
    </lineage>
</organism>
<evidence type="ECO:0000313" key="14">
    <source>
        <dbReference type="Proteomes" id="UP000247476"/>
    </source>
</evidence>
<dbReference type="PRINTS" id="PR00344">
    <property type="entry name" value="BCTRLSENSOR"/>
</dbReference>
<gene>
    <name evidence="13" type="ORF">DLM86_06430</name>
</gene>
<name>A0A2V5KMW5_9BACL</name>
<dbReference type="InterPro" id="IPR013656">
    <property type="entry name" value="PAS_4"/>
</dbReference>
<dbReference type="SUPFAM" id="SSF47384">
    <property type="entry name" value="Homodimeric domain of signal transducing histidine kinase"/>
    <property type="match status" value="1"/>
</dbReference>
<dbReference type="Pfam" id="PF00989">
    <property type="entry name" value="PAS"/>
    <property type="match status" value="1"/>
</dbReference>
<feature type="domain" description="PAS" evidence="11">
    <location>
        <begin position="261"/>
        <end position="321"/>
    </location>
</feature>
<dbReference type="InterPro" id="IPR035965">
    <property type="entry name" value="PAS-like_dom_sf"/>
</dbReference>
<dbReference type="InterPro" id="IPR003661">
    <property type="entry name" value="HisK_dim/P_dom"/>
</dbReference>
<dbReference type="PANTHER" id="PTHR43304:SF1">
    <property type="entry name" value="PAC DOMAIN-CONTAINING PROTEIN"/>
    <property type="match status" value="1"/>
</dbReference>
<dbReference type="Pfam" id="PF00512">
    <property type="entry name" value="HisKA"/>
    <property type="match status" value="1"/>
</dbReference>
<dbReference type="EMBL" id="QJVJ01000002">
    <property type="protein sequence ID" value="PYI56600.1"/>
    <property type="molecule type" value="Genomic_DNA"/>
</dbReference>
<reference evidence="13 14" key="1">
    <citation type="submission" date="2018-05" db="EMBL/GenBank/DDBJ databases">
        <title>Paenibacillus flagellatus sp. nov., isolated from selenium mineral soil.</title>
        <authorList>
            <person name="Dai X."/>
        </authorList>
    </citation>
    <scope>NUCLEOTIDE SEQUENCE [LARGE SCALE GENOMIC DNA]</scope>
    <source>
        <strain evidence="13 14">DXL2</strain>
    </source>
</reference>
<dbReference type="PROSITE" id="PS50109">
    <property type="entry name" value="HIS_KIN"/>
    <property type="match status" value="1"/>
</dbReference>
<dbReference type="OrthoDB" id="9815750at2"/>
<dbReference type="SMART" id="SM00387">
    <property type="entry name" value="HATPase_c"/>
    <property type="match status" value="1"/>
</dbReference>
<keyword evidence="4" id="KW-0808">Transferase</keyword>
<protein>
    <recommendedName>
        <fullName evidence="2">histidine kinase</fullName>
        <ecNumber evidence="2">2.7.13.3</ecNumber>
    </recommendedName>
</protein>
<dbReference type="CDD" id="cd00130">
    <property type="entry name" value="PAS"/>
    <property type="match status" value="5"/>
</dbReference>
<dbReference type="InterPro" id="IPR036097">
    <property type="entry name" value="HisK_dim/P_sf"/>
</dbReference>
<comment type="catalytic activity">
    <reaction evidence="1">
        <text>ATP + protein L-histidine = ADP + protein N-phospho-L-histidine.</text>
        <dbReference type="EC" id="2.7.13.3"/>
    </reaction>
</comment>
<evidence type="ECO:0000256" key="9">
    <source>
        <dbReference type="SAM" id="Coils"/>
    </source>
</evidence>
<feature type="coiled-coil region" evidence="9">
    <location>
        <begin position="368"/>
        <end position="395"/>
    </location>
</feature>
<evidence type="ECO:0000256" key="1">
    <source>
        <dbReference type="ARBA" id="ARBA00000085"/>
    </source>
</evidence>
<evidence type="ECO:0000256" key="6">
    <source>
        <dbReference type="ARBA" id="ARBA00022777"/>
    </source>
</evidence>
<dbReference type="InterPro" id="IPR000014">
    <property type="entry name" value="PAS"/>
</dbReference>
<dbReference type="SMART" id="SM00091">
    <property type="entry name" value="PAS"/>
    <property type="match status" value="5"/>
</dbReference>
<dbReference type="SMART" id="SM00086">
    <property type="entry name" value="PAC"/>
    <property type="match status" value="5"/>
</dbReference>
<keyword evidence="7" id="KW-0067">ATP-binding</keyword>
<proteinExistence type="predicted"/>
<dbReference type="RefSeq" id="WP_110839128.1">
    <property type="nucleotide sequence ID" value="NZ_QJVJ01000002.1"/>
</dbReference>
<evidence type="ECO:0000256" key="2">
    <source>
        <dbReference type="ARBA" id="ARBA00012438"/>
    </source>
</evidence>
<dbReference type="InterPro" id="IPR001610">
    <property type="entry name" value="PAC"/>
</dbReference>